<dbReference type="KEGG" id="pgri:PgNI_03896"/>
<feature type="region of interest" description="Disordered" evidence="1">
    <location>
        <begin position="1127"/>
        <end position="1152"/>
    </location>
</feature>
<feature type="compositionally biased region" description="Basic residues" evidence="1">
    <location>
        <begin position="1"/>
        <end position="12"/>
    </location>
</feature>
<dbReference type="Proteomes" id="UP000515153">
    <property type="component" value="Unplaced"/>
</dbReference>
<feature type="region of interest" description="Disordered" evidence="1">
    <location>
        <begin position="546"/>
        <end position="615"/>
    </location>
</feature>
<organism evidence="2 3">
    <name type="scientific">Pyricularia grisea</name>
    <name type="common">Crabgrass-specific blast fungus</name>
    <name type="synonym">Magnaporthe grisea</name>
    <dbReference type="NCBI Taxonomy" id="148305"/>
    <lineage>
        <taxon>Eukaryota</taxon>
        <taxon>Fungi</taxon>
        <taxon>Dikarya</taxon>
        <taxon>Ascomycota</taxon>
        <taxon>Pezizomycotina</taxon>
        <taxon>Sordariomycetes</taxon>
        <taxon>Sordariomycetidae</taxon>
        <taxon>Magnaporthales</taxon>
        <taxon>Pyriculariaceae</taxon>
        <taxon>Pyricularia</taxon>
    </lineage>
</organism>
<sequence length="1234" mass="135216">MGWNAFKRRRPKGREPNPAATPAVQQPYNRSNISGTGRGHVDSTVQAAPPTRKHLTIYRTILSKNKTTTNTSTDAAPHEPQFVMAPAASLSPIVEEALHGRPPLAVKVQVTIADKPAYTRVYVSSPSLRPSKRLCQGLLRRVEHCSKEFITRRDSEALLHRRFGQAPSALRYEITYTIVRSGDVWAEETFKSYQLAPVTDELANEIILSSHYVVGLFLRRHDKEFKWTQEPASDRLSKRLSASSSSLSPYDALTLGCVPQSRFIESTQSFEFIPGYSIELSFRSFTSHRRTQREWTRSLRLKSAQDTPLNLAQSERLLWDSFEAVNSAISAKKRSFELEHESCEWLEGPVDCQHFEENALSIDLRIGNNLGPVYEHMHRSIRSKLSMFRQQDGEDCYAFLRDVQTQLLKLRDLADEQVSRTNDFELRILELTGAQGWKISRPTKVTLDHTKSHSQRTVEAVLVRLHTGITEVLGAPSASVHVAAYKRGHLILDREIGAQEGSSKKPSNKTSSPVNIQAEKDYLVPALEARIRQDLEMLLKDTCSLEGLPEDEDEVPTPTTSVSPQTQDEEDTQVDYTEISASTQGSIRRFPLSKSPEESRAATPSQQSPRPLRRKKTFIIPASGDSPAYRIFPLVPEKFIQSRSRQNSESTLSTQVSESSPAVLKKVNVQPVHVIDPDLFRGHAFSGSDGTESEHAGTVPEILSEESDRSECGGTELSGAEDYVFTQESSLMSDAQDSVAGDMVELDCVDAAEASVTQLGSQSEAKYGGRALEEKADCADAETSEDASKRASLSRDDESIPSTPGLSHGEGPSPRDSFLMTPPFSKSIPVACPRIPLSFDSAAGEDGHLSYASSETEDEEKTPTGSTPEIPLTQELALAPANETPEMDTIVLRNADSFSQSDASFGFDEDQALTEFHPSASGTPTQSVAELASSLVAASIQVPDVEPPRSAGTIVAPTAAAEGAEDNVFDSAFAEKSVVQSPTVLMNSRPSTSLGDSLPELQPARSRRTIERPSPILITRNSVSSWEDYISASQRDSVDTIKSEVDVSAIMSDDQPTARPPSPVRRKSIPTAGVLGLHEAGSRRSGPFGALKSAFSGGQHWLDSERFRGSGSSSRPQTAPGLVAQKFFPEGASTPPPPESPVTPTTRSPRRPYIRKRTKSIATATIIRTTPKRPHKSHRGRAKSAAFAELERGREQKQGKEAEALDGTGEKPMLPRFMMLFAGMAVASSMLNKN</sequence>
<dbReference type="RefSeq" id="XP_030983339.1">
    <property type="nucleotide sequence ID" value="XM_031123948.1"/>
</dbReference>
<proteinExistence type="predicted"/>
<feature type="compositionally biased region" description="Polar residues" evidence="1">
    <location>
        <begin position="23"/>
        <end position="35"/>
    </location>
</feature>
<keyword evidence="2" id="KW-1185">Reference proteome</keyword>
<protein>
    <submittedName>
        <fullName evidence="3">Uncharacterized protein</fullName>
    </submittedName>
</protein>
<evidence type="ECO:0000256" key="1">
    <source>
        <dbReference type="SAM" id="MobiDB-lite"/>
    </source>
</evidence>
<feature type="region of interest" description="Disordered" evidence="1">
    <location>
        <begin position="497"/>
        <end position="516"/>
    </location>
</feature>
<gene>
    <name evidence="3" type="ORF">PgNI_03896</name>
</gene>
<feature type="compositionally biased region" description="Basic residues" evidence="1">
    <location>
        <begin position="1170"/>
        <end position="1182"/>
    </location>
</feature>
<name>A0A6P8B8K9_PYRGI</name>
<accession>A0A6P8B8K9</accession>
<feature type="compositionally biased region" description="Basic and acidic residues" evidence="1">
    <location>
        <begin position="786"/>
        <end position="798"/>
    </location>
</feature>
<reference evidence="3" key="2">
    <citation type="submission" date="2019-10" db="EMBL/GenBank/DDBJ databases">
        <authorList>
            <consortium name="NCBI Genome Project"/>
        </authorList>
    </citation>
    <scope>NUCLEOTIDE SEQUENCE</scope>
    <source>
        <strain evidence="3">NI907</strain>
    </source>
</reference>
<feature type="compositionally biased region" description="Low complexity" evidence="1">
    <location>
        <begin position="504"/>
        <end position="513"/>
    </location>
</feature>
<reference evidence="3" key="3">
    <citation type="submission" date="2025-08" db="UniProtKB">
        <authorList>
            <consortium name="RefSeq"/>
        </authorList>
    </citation>
    <scope>IDENTIFICATION</scope>
    <source>
        <strain evidence="3">NI907</strain>
    </source>
</reference>
<feature type="region of interest" description="Disordered" evidence="1">
    <location>
        <begin position="1"/>
        <end position="50"/>
    </location>
</feature>
<evidence type="ECO:0000313" key="3">
    <source>
        <dbReference type="RefSeq" id="XP_030983339.1"/>
    </source>
</evidence>
<feature type="region of interest" description="Disordered" evidence="1">
    <location>
        <begin position="775"/>
        <end position="822"/>
    </location>
</feature>
<reference evidence="3" key="1">
    <citation type="journal article" date="2019" name="Mol. Biol. Evol.">
        <title>Blast fungal genomes show frequent chromosomal changes, gene gains and losses, and effector gene turnover.</title>
        <authorList>
            <person name="Gomez Luciano L.B."/>
            <person name="Jason Tsai I."/>
            <person name="Chuma I."/>
            <person name="Tosa Y."/>
            <person name="Chen Y.H."/>
            <person name="Li J.Y."/>
            <person name="Li M.Y."/>
            <person name="Jade Lu M.Y."/>
            <person name="Nakayashiki H."/>
            <person name="Li W.H."/>
        </authorList>
    </citation>
    <scope>NUCLEOTIDE SEQUENCE</scope>
    <source>
        <strain evidence="3">NI907</strain>
    </source>
</reference>
<feature type="region of interest" description="Disordered" evidence="1">
    <location>
        <begin position="686"/>
        <end position="716"/>
    </location>
</feature>
<dbReference type="AlphaFoldDB" id="A0A6P8B8K9"/>
<feature type="region of interest" description="Disordered" evidence="1">
    <location>
        <begin position="1170"/>
        <end position="1211"/>
    </location>
</feature>
<feature type="compositionally biased region" description="Low complexity" evidence="1">
    <location>
        <begin position="556"/>
        <end position="566"/>
    </location>
</feature>
<evidence type="ECO:0000313" key="2">
    <source>
        <dbReference type="Proteomes" id="UP000515153"/>
    </source>
</evidence>
<feature type="compositionally biased region" description="Basic and acidic residues" evidence="1">
    <location>
        <begin position="1189"/>
        <end position="1203"/>
    </location>
</feature>
<feature type="region of interest" description="Disordered" evidence="1">
    <location>
        <begin position="846"/>
        <end position="869"/>
    </location>
</feature>
<dbReference type="GeneID" id="41958857"/>